<gene>
    <name evidence="2" type="ORF">PIBRA_LOCUS5966</name>
</gene>
<feature type="region of interest" description="Disordered" evidence="1">
    <location>
        <begin position="1"/>
        <end position="28"/>
    </location>
</feature>
<organism evidence="2 3">
    <name type="scientific">Pieris brassicae</name>
    <name type="common">White butterfly</name>
    <name type="synonym">Large white butterfly</name>
    <dbReference type="NCBI Taxonomy" id="7116"/>
    <lineage>
        <taxon>Eukaryota</taxon>
        <taxon>Metazoa</taxon>
        <taxon>Ecdysozoa</taxon>
        <taxon>Arthropoda</taxon>
        <taxon>Hexapoda</taxon>
        <taxon>Insecta</taxon>
        <taxon>Pterygota</taxon>
        <taxon>Neoptera</taxon>
        <taxon>Endopterygota</taxon>
        <taxon>Lepidoptera</taxon>
        <taxon>Glossata</taxon>
        <taxon>Ditrysia</taxon>
        <taxon>Papilionoidea</taxon>
        <taxon>Pieridae</taxon>
        <taxon>Pierinae</taxon>
        <taxon>Pieris</taxon>
    </lineage>
</organism>
<dbReference type="AlphaFoldDB" id="A0A9P0TFX5"/>
<reference evidence="2" key="1">
    <citation type="submission" date="2022-05" db="EMBL/GenBank/DDBJ databases">
        <authorList>
            <person name="Okamura Y."/>
        </authorList>
    </citation>
    <scope>NUCLEOTIDE SEQUENCE</scope>
</reference>
<name>A0A9P0TFX5_PIEBR</name>
<evidence type="ECO:0000313" key="3">
    <source>
        <dbReference type="Proteomes" id="UP001152562"/>
    </source>
</evidence>
<comment type="caution">
    <text evidence="2">The sequence shown here is derived from an EMBL/GenBank/DDBJ whole genome shotgun (WGS) entry which is preliminary data.</text>
</comment>
<evidence type="ECO:0000313" key="2">
    <source>
        <dbReference type="EMBL" id="CAH4029189.1"/>
    </source>
</evidence>
<protein>
    <submittedName>
        <fullName evidence="2">Uncharacterized protein</fullName>
    </submittedName>
</protein>
<keyword evidence="3" id="KW-1185">Reference proteome</keyword>
<feature type="compositionally biased region" description="Basic and acidic residues" evidence="1">
    <location>
        <begin position="1"/>
        <end position="20"/>
    </location>
</feature>
<proteinExistence type="predicted"/>
<dbReference type="EMBL" id="CALOZG010000006">
    <property type="protein sequence ID" value="CAH4029189.1"/>
    <property type="molecule type" value="Genomic_DNA"/>
</dbReference>
<evidence type="ECO:0000256" key="1">
    <source>
        <dbReference type="SAM" id="MobiDB-lite"/>
    </source>
</evidence>
<sequence length="78" mass="8725">MITKECHEVAKHRSDNEGLPRSRGRSLNDLALRPRRHGTDPKVGTLLRLAYNCDLYGSIGHSTGTRQVVPDVSVISEW</sequence>
<dbReference type="Proteomes" id="UP001152562">
    <property type="component" value="Unassembled WGS sequence"/>
</dbReference>
<accession>A0A9P0TFX5</accession>